<dbReference type="InterPro" id="IPR051357">
    <property type="entry name" value="H3K9_HMTase_SUVAR3-9"/>
</dbReference>
<feature type="domain" description="SET" evidence="7">
    <location>
        <begin position="585"/>
        <end position="725"/>
    </location>
</feature>
<dbReference type="InterPro" id="IPR025794">
    <property type="entry name" value="H3-K9-MeTrfase_plant"/>
</dbReference>
<dbReference type="InterPro" id="IPR015947">
    <property type="entry name" value="PUA-like_sf"/>
</dbReference>
<keyword evidence="2" id="KW-0158">Chromosome</keyword>
<dbReference type="InterPro" id="IPR003105">
    <property type="entry name" value="SRA_YDG"/>
</dbReference>
<dbReference type="Gene3D" id="2.30.280.10">
    <property type="entry name" value="SRA-YDG"/>
    <property type="match status" value="1"/>
</dbReference>
<sequence>MASDPFLCFVIDPGSSSAGVAAKDPISLFTQQNVVLYAPPLRIVAPPGVQPFLPPSFDPRILINGHHPADLFSQGSAVNFSGVDQARPGIGVNDGLRSFTPADSQNHTNKDPRSKHNVKDHGKHKSTKKAGSFRPGRSTVKATGSSFGYPSNGAQESPRASTGTTLHANKQILSASSGPNEKRITPDSEKKSPLNSVKPFLAEGVALEAKKRIWECKPKHSAKKRPSTEGHSILHAFPQRAVTDTLRISDALRRNIMHEEELKGKEANKGARPDLTAGSIINSNGLAVNRSQKVVGSVPGIEVGALFYFRMEMSSVGLHGPIQPGIEYLTAKESEFETPVAISIISSGGYDAKDDGEELVYTGQGGKSADDSKQREDQKLERGNLAMKGSMEHKVPVRVTRGIKDSASPSGKTYTYDGLYMVEESWSEKGKFGFEEFKFKLRRCPGQPELGSGLLKLSNVLRYKPNQREGLCLKDVSNGKEGLPVCVVNSIDGPSIPPSLEYSTTVHYSLETSFSEQFGRAEGCACEGSCTSSQTCSCCVANGGSFAYLSDGILVQERGLIYECGSNCKCSFGCKNRLTQRALKYRLEIFKTSDRGWGLRSWDTIPAGGFICEYVGNVVQDPQTLTTRDFVLDLSRVPKNIPAWGDVSKLLDRHSVKAISNAPRPDLIVDSSQMGNAARFINHSCSPNVLVQCVLRDYQDTKQPHVMLFAMDNIPPFRELTIDYGSHPPSLNYEVFERECLCKSVECKGTFYQ</sequence>
<comment type="subcellular location">
    <subcellularLocation>
        <location evidence="1">Chromosome</location>
    </subcellularLocation>
    <subcellularLocation>
        <location evidence="5">Nucleus</location>
    </subcellularLocation>
</comment>
<evidence type="ECO:0000259" key="9">
    <source>
        <dbReference type="PROSITE" id="PS51015"/>
    </source>
</evidence>
<evidence type="ECO:0000313" key="10">
    <source>
        <dbReference type="EMBL" id="KAH7287196.1"/>
    </source>
</evidence>
<evidence type="ECO:0000256" key="6">
    <source>
        <dbReference type="SAM" id="MobiDB-lite"/>
    </source>
</evidence>
<dbReference type="GO" id="GO:0003690">
    <property type="term" value="F:double-stranded DNA binding"/>
    <property type="evidence" value="ECO:0007669"/>
    <property type="project" value="TreeGrafter"/>
</dbReference>
<dbReference type="GO" id="GO:0042054">
    <property type="term" value="F:histone methyltransferase activity"/>
    <property type="evidence" value="ECO:0007669"/>
    <property type="project" value="InterPro"/>
</dbReference>
<organism evidence="10 11">
    <name type="scientific">Ceratopteris richardii</name>
    <name type="common">Triangle waterfern</name>
    <dbReference type="NCBI Taxonomy" id="49495"/>
    <lineage>
        <taxon>Eukaryota</taxon>
        <taxon>Viridiplantae</taxon>
        <taxon>Streptophyta</taxon>
        <taxon>Embryophyta</taxon>
        <taxon>Tracheophyta</taxon>
        <taxon>Polypodiopsida</taxon>
        <taxon>Polypodiidae</taxon>
        <taxon>Polypodiales</taxon>
        <taxon>Pteridineae</taxon>
        <taxon>Pteridaceae</taxon>
        <taxon>Parkerioideae</taxon>
        <taxon>Ceratopteris</taxon>
    </lineage>
</organism>
<evidence type="ECO:0000256" key="4">
    <source>
        <dbReference type="ARBA" id="ARBA00023242"/>
    </source>
</evidence>
<dbReference type="SMART" id="SM00468">
    <property type="entry name" value="PreSET"/>
    <property type="match status" value="1"/>
</dbReference>
<evidence type="ECO:0000256" key="5">
    <source>
        <dbReference type="PROSITE-ProRule" id="PRU00358"/>
    </source>
</evidence>
<comment type="caution">
    <text evidence="10">The sequence shown here is derived from an EMBL/GenBank/DDBJ whole genome shotgun (WGS) entry which is preliminary data.</text>
</comment>
<dbReference type="Pfam" id="PF05033">
    <property type="entry name" value="Pre-SET"/>
    <property type="match status" value="1"/>
</dbReference>
<dbReference type="AlphaFoldDB" id="A0A8T2QTE7"/>
<evidence type="ECO:0000256" key="1">
    <source>
        <dbReference type="ARBA" id="ARBA00004286"/>
    </source>
</evidence>
<dbReference type="PROSITE" id="PS50280">
    <property type="entry name" value="SET"/>
    <property type="match status" value="1"/>
</dbReference>
<keyword evidence="4 5" id="KW-0539">Nucleus</keyword>
<dbReference type="GO" id="GO:0005694">
    <property type="term" value="C:chromosome"/>
    <property type="evidence" value="ECO:0007669"/>
    <property type="project" value="UniProtKB-SubCell"/>
</dbReference>
<dbReference type="GO" id="GO:0008270">
    <property type="term" value="F:zinc ion binding"/>
    <property type="evidence" value="ECO:0007669"/>
    <property type="project" value="InterPro"/>
</dbReference>
<dbReference type="PROSITE" id="PS50867">
    <property type="entry name" value="PRE_SET"/>
    <property type="match status" value="1"/>
</dbReference>
<dbReference type="GO" id="GO:0005634">
    <property type="term" value="C:nucleus"/>
    <property type="evidence" value="ECO:0007669"/>
    <property type="project" value="UniProtKB-SubCell"/>
</dbReference>
<accession>A0A8T2QTE7</accession>
<dbReference type="Pfam" id="PF02182">
    <property type="entry name" value="SAD_SRA"/>
    <property type="match status" value="1"/>
</dbReference>
<gene>
    <name evidence="10" type="ORF">KP509_32G043200</name>
</gene>
<dbReference type="SMART" id="SM00466">
    <property type="entry name" value="SRA"/>
    <property type="match status" value="1"/>
</dbReference>
<protein>
    <submittedName>
        <fullName evidence="10">Uncharacterized protein</fullName>
    </submittedName>
</protein>
<dbReference type="InterPro" id="IPR007728">
    <property type="entry name" value="Pre-SET_dom"/>
</dbReference>
<dbReference type="PROSITE" id="PS51575">
    <property type="entry name" value="SAM_MT43_SUVAR39_2"/>
    <property type="match status" value="1"/>
</dbReference>
<dbReference type="InterPro" id="IPR036987">
    <property type="entry name" value="SRA-YDG_sf"/>
</dbReference>
<dbReference type="SMART" id="SM00317">
    <property type="entry name" value="SET"/>
    <property type="match status" value="1"/>
</dbReference>
<name>A0A8T2QTE7_CERRI</name>
<dbReference type="Pfam" id="PF00856">
    <property type="entry name" value="SET"/>
    <property type="match status" value="1"/>
</dbReference>
<dbReference type="EMBL" id="CM035437">
    <property type="protein sequence ID" value="KAH7287196.1"/>
    <property type="molecule type" value="Genomic_DNA"/>
</dbReference>
<dbReference type="Gene3D" id="2.170.270.10">
    <property type="entry name" value="SET domain"/>
    <property type="match status" value="1"/>
</dbReference>
<dbReference type="EMBL" id="CM035437">
    <property type="protein sequence ID" value="KAH7287197.1"/>
    <property type="molecule type" value="Genomic_DNA"/>
</dbReference>
<proteinExistence type="predicted"/>
<feature type="domain" description="YDG" evidence="9">
    <location>
        <begin position="296"/>
        <end position="443"/>
    </location>
</feature>
<evidence type="ECO:0000256" key="2">
    <source>
        <dbReference type="ARBA" id="ARBA00022454"/>
    </source>
</evidence>
<evidence type="ECO:0000256" key="3">
    <source>
        <dbReference type="ARBA" id="ARBA00022853"/>
    </source>
</evidence>
<dbReference type="InterPro" id="IPR046341">
    <property type="entry name" value="SET_dom_sf"/>
</dbReference>
<reference evidence="10" key="1">
    <citation type="submission" date="2021-08" db="EMBL/GenBank/DDBJ databases">
        <title>WGS assembly of Ceratopteris richardii.</title>
        <authorList>
            <person name="Marchant D.B."/>
            <person name="Chen G."/>
            <person name="Jenkins J."/>
            <person name="Shu S."/>
            <person name="Leebens-Mack J."/>
            <person name="Grimwood J."/>
            <person name="Schmutz J."/>
            <person name="Soltis P."/>
            <person name="Soltis D."/>
            <person name="Chen Z.-H."/>
        </authorList>
    </citation>
    <scope>NUCLEOTIDE SEQUENCE</scope>
    <source>
        <strain evidence="10">Whitten #5841</strain>
        <tissue evidence="10">Leaf</tissue>
    </source>
</reference>
<evidence type="ECO:0000259" key="8">
    <source>
        <dbReference type="PROSITE" id="PS50867"/>
    </source>
</evidence>
<feature type="compositionally biased region" description="Basic and acidic residues" evidence="6">
    <location>
        <begin position="180"/>
        <end position="192"/>
    </location>
</feature>
<evidence type="ECO:0000259" key="7">
    <source>
        <dbReference type="PROSITE" id="PS50280"/>
    </source>
</evidence>
<dbReference type="Proteomes" id="UP000825935">
    <property type="component" value="Chromosome 32"/>
</dbReference>
<dbReference type="PROSITE" id="PS51015">
    <property type="entry name" value="YDG"/>
    <property type="match status" value="1"/>
</dbReference>
<keyword evidence="3" id="KW-0156">Chromatin regulator</keyword>
<feature type="compositionally biased region" description="Basic and acidic residues" evidence="6">
    <location>
        <begin position="108"/>
        <end position="120"/>
    </location>
</feature>
<keyword evidence="11" id="KW-1185">Reference proteome</keyword>
<dbReference type="InterPro" id="IPR001214">
    <property type="entry name" value="SET_dom"/>
</dbReference>
<dbReference type="PANTHER" id="PTHR45660">
    <property type="entry name" value="HISTONE-LYSINE N-METHYLTRANSFERASE SETMAR"/>
    <property type="match status" value="1"/>
</dbReference>
<evidence type="ECO:0000313" key="11">
    <source>
        <dbReference type="Proteomes" id="UP000825935"/>
    </source>
</evidence>
<dbReference type="OrthoDB" id="5792673at2759"/>
<dbReference type="SUPFAM" id="SSF82199">
    <property type="entry name" value="SET domain"/>
    <property type="match status" value="1"/>
</dbReference>
<feature type="compositionally biased region" description="Polar residues" evidence="6">
    <location>
        <begin position="140"/>
        <end position="179"/>
    </location>
</feature>
<feature type="domain" description="Pre-SET" evidence="8">
    <location>
        <begin position="522"/>
        <end position="582"/>
    </location>
</feature>
<dbReference type="SUPFAM" id="SSF88697">
    <property type="entry name" value="PUA domain-like"/>
    <property type="match status" value="1"/>
</dbReference>
<dbReference type="PANTHER" id="PTHR45660:SF13">
    <property type="entry name" value="HISTONE-LYSINE N-METHYLTRANSFERASE SETMAR"/>
    <property type="match status" value="1"/>
</dbReference>
<feature type="region of interest" description="Disordered" evidence="6">
    <location>
        <begin position="89"/>
        <end position="196"/>
    </location>
</feature>